<dbReference type="InterPro" id="IPR006638">
    <property type="entry name" value="Elp3/MiaA/NifB-like_rSAM"/>
</dbReference>
<comment type="cofactor">
    <cofactor evidence="1">
        <name>[4Fe-4S] cluster</name>
        <dbReference type="ChEBI" id="CHEBI:49883"/>
    </cofactor>
</comment>
<feature type="domain" description="B12-binding" evidence="8">
    <location>
        <begin position="50"/>
        <end position="135"/>
    </location>
</feature>
<organism evidence="11 12">
    <name type="scientific">Candidatus Nitrospira kreftii</name>
    <dbReference type="NCBI Taxonomy" id="2652173"/>
    <lineage>
        <taxon>Bacteria</taxon>
        <taxon>Pseudomonadati</taxon>
        <taxon>Nitrospirota</taxon>
        <taxon>Nitrospiria</taxon>
        <taxon>Nitrospirales</taxon>
        <taxon>Nitrospiraceae</taxon>
        <taxon>Nitrospira</taxon>
    </lineage>
</organism>
<evidence type="ECO:0000256" key="4">
    <source>
        <dbReference type="ARBA" id="ARBA00022691"/>
    </source>
</evidence>
<dbReference type="SFLD" id="SFLDG01082">
    <property type="entry name" value="B12-binding_domain_containing"/>
    <property type="match status" value="1"/>
</dbReference>
<sequence length="491" mass="56107">MGRYKLGLIIPHPEDQKWDSVWKLFRTPNLNLPTLAALIPEDEWDIEIQDEIVGPLNFERDYDLVFITVTTVVAIRAYEVARLFRERGAKVVLGGIHPSTLPDEASHHADAIVIGEGELTVPRLIEDFKKGQMQPQYRMPYMVPQWDEKPPRWDLLPQGYMFRDALTATRGCNYRCTFCSIHLALGGGQYGFRKKPPADVVKLVEQMNGPMVMFWDDDLLSDPAYTRELCHALKPLGKKWMSQMSATYVAHHPELLKTLKESGCSAMFMGIESINQESLKSVEKQNSAKLYEEMITRIHDQGIDIHAGFICGLDHEDVYDFERTAEWATKMGLAGALWRIMTPYPGTKQFADLKAAGRILTENWTAYTGEHVVYQPAKMTVEQLYWGHKWAKGQFYSFKSIGQRALQRASQNGFGELLNITGCGLGYRSMFHLAADAAPVNVYRDMDHLPPQAEPIAYRFPYPPKKRFSFVTDRLDQLRAKVQPRPRINKC</sequence>
<evidence type="ECO:0008006" key="13">
    <source>
        <dbReference type="Google" id="ProtNLM"/>
    </source>
</evidence>
<keyword evidence="2" id="KW-0489">Methyltransferase</keyword>
<evidence type="ECO:0000259" key="9">
    <source>
        <dbReference type="PROSITE" id="PS51918"/>
    </source>
</evidence>
<dbReference type="SFLD" id="SFLDG01123">
    <property type="entry name" value="methyltransferase_(Class_B)"/>
    <property type="match status" value="1"/>
</dbReference>
<dbReference type="CDD" id="cd01335">
    <property type="entry name" value="Radical_SAM"/>
    <property type="match status" value="1"/>
</dbReference>
<dbReference type="KEGG" id="nkf:Nkreftii_002204"/>
<evidence type="ECO:0000313" key="12">
    <source>
        <dbReference type="Proteomes" id="UP000593737"/>
    </source>
</evidence>
<dbReference type="InterPro" id="IPR058240">
    <property type="entry name" value="rSAM_sf"/>
</dbReference>
<dbReference type="EMBL" id="CP047423">
    <property type="protein sequence ID" value="QPD04430.1"/>
    <property type="molecule type" value="Genomic_DNA"/>
</dbReference>
<dbReference type="PANTHER" id="PTHR43409">
    <property type="entry name" value="ANAEROBIC MAGNESIUM-PROTOPORPHYRIN IX MONOMETHYL ESTER CYCLASE-RELATED"/>
    <property type="match status" value="1"/>
</dbReference>
<dbReference type="InterPro" id="IPR006158">
    <property type="entry name" value="Cobalamin-bd"/>
</dbReference>
<dbReference type="SUPFAM" id="SSF102114">
    <property type="entry name" value="Radical SAM enzymes"/>
    <property type="match status" value="1"/>
</dbReference>
<evidence type="ECO:0000313" key="11">
    <source>
        <dbReference type="EMBL" id="QPD04430.1"/>
    </source>
</evidence>
<evidence type="ECO:0000256" key="3">
    <source>
        <dbReference type="ARBA" id="ARBA00022679"/>
    </source>
</evidence>
<feature type="domain" description="Radical SAM core" evidence="9">
    <location>
        <begin position="158"/>
        <end position="371"/>
    </location>
</feature>
<evidence type="ECO:0000256" key="6">
    <source>
        <dbReference type="ARBA" id="ARBA00023004"/>
    </source>
</evidence>
<reference evidence="11 12" key="1">
    <citation type="journal article" date="2020" name="ISME J.">
        <title>Enrichment and physiological characterization of a novel comammox Nitrospira indicates ammonium inhibition of complete nitrification.</title>
        <authorList>
            <person name="Sakoula D."/>
            <person name="Koch H."/>
            <person name="Frank J."/>
            <person name="Jetten M.S.M."/>
            <person name="van Kessel M.A.H.J."/>
            <person name="Lucker S."/>
        </authorList>
    </citation>
    <scope>NUCLEOTIDE SEQUENCE [LARGE SCALE GENOMIC DNA]</scope>
    <source>
        <strain evidence="11">Comreactor17</strain>
    </source>
</reference>
<dbReference type="GO" id="GO:0046872">
    <property type="term" value="F:metal ion binding"/>
    <property type="evidence" value="ECO:0007669"/>
    <property type="project" value="UniProtKB-KW"/>
</dbReference>
<dbReference type="Gene3D" id="3.80.30.20">
    <property type="entry name" value="tm_1862 like domain"/>
    <property type="match status" value="1"/>
</dbReference>
<dbReference type="PROSITE" id="PS51332">
    <property type="entry name" value="B12_BINDING"/>
    <property type="match status" value="1"/>
</dbReference>
<name>A0A7S8FEI0_9BACT</name>
<dbReference type="Pfam" id="PF04055">
    <property type="entry name" value="Radical_SAM"/>
    <property type="match status" value="1"/>
</dbReference>
<dbReference type="GO" id="GO:0031419">
    <property type="term" value="F:cobalamin binding"/>
    <property type="evidence" value="ECO:0007669"/>
    <property type="project" value="InterPro"/>
</dbReference>
<dbReference type="InterPro" id="IPR007197">
    <property type="entry name" value="rSAM"/>
</dbReference>
<dbReference type="InterPro" id="IPR051198">
    <property type="entry name" value="BchE-like"/>
</dbReference>
<dbReference type="SFLD" id="SFLDS00029">
    <property type="entry name" value="Radical_SAM"/>
    <property type="match status" value="1"/>
</dbReference>
<evidence type="ECO:0000256" key="1">
    <source>
        <dbReference type="ARBA" id="ARBA00001966"/>
    </source>
</evidence>
<dbReference type="EMBL" id="CP047423">
    <property type="protein sequence ID" value="QPD04119.1"/>
    <property type="molecule type" value="Genomic_DNA"/>
</dbReference>
<proteinExistence type="predicted"/>
<keyword evidence="3" id="KW-0808">Transferase</keyword>
<dbReference type="Gene3D" id="3.40.50.280">
    <property type="entry name" value="Cobalamin-binding domain"/>
    <property type="match status" value="1"/>
</dbReference>
<dbReference type="AlphaFoldDB" id="A0A7S8FEI0"/>
<evidence type="ECO:0000256" key="2">
    <source>
        <dbReference type="ARBA" id="ARBA00022603"/>
    </source>
</evidence>
<dbReference type="PANTHER" id="PTHR43409:SF7">
    <property type="entry name" value="BLL1977 PROTEIN"/>
    <property type="match status" value="1"/>
</dbReference>
<evidence type="ECO:0000313" key="10">
    <source>
        <dbReference type="EMBL" id="QPD04119.1"/>
    </source>
</evidence>
<gene>
    <name evidence="10" type="ORF">Nkreftii_001893</name>
    <name evidence="11" type="ORF">Nkreftii_002204</name>
</gene>
<keyword evidence="7" id="KW-0411">Iron-sulfur</keyword>
<dbReference type="KEGG" id="nkf:Nkreftii_001893"/>
<dbReference type="PROSITE" id="PS51918">
    <property type="entry name" value="RADICAL_SAM"/>
    <property type="match status" value="1"/>
</dbReference>
<protein>
    <recommendedName>
        <fullName evidence="13">B12-binding domain-containing radical SAM protein</fullName>
    </recommendedName>
</protein>
<evidence type="ECO:0000256" key="7">
    <source>
        <dbReference type="ARBA" id="ARBA00023014"/>
    </source>
</evidence>
<keyword evidence="4" id="KW-0949">S-adenosyl-L-methionine</keyword>
<dbReference type="CDD" id="cd02068">
    <property type="entry name" value="radical_SAM_B12_BD"/>
    <property type="match status" value="1"/>
</dbReference>
<dbReference type="GO" id="GO:0051539">
    <property type="term" value="F:4 iron, 4 sulfur cluster binding"/>
    <property type="evidence" value="ECO:0007669"/>
    <property type="project" value="UniProtKB-KW"/>
</dbReference>
<dbReference type="InterPro" id="IPR034466">
    <property type="entry name" value="Methyltransferase_Class_B"/>
</dbReference>
<evidence type="ECO:0000256" key="5">
    <source>
        <dbReference type="ARBA" id="ARBA00022723"/>
    </source>
</evidence>
<dbReference type="Pfam" id="PF02310">
    <property type="entry name" value="B12-binding"/>
    <property type="match status" value="1"/>
</dbReference>
<accession>A0A7S8FEI0</accession>
<keyword evidence="6" id="KW-0408">Iron</keyword>
<dbReference type="InterPro" id="IPR023404">
    <property type="entry name" value="rSAM_horseshoe"/>
</dbReference>
<dbReference type="Proteomes" id="UP000593737">
    <property type="component" value="Chromosome"/>
</dbReference>
<keyword evidence="5" id="KW-0479">Metal-binding</keyword>
<dbReference type="SMART" id="SM00729">
    <property type="entry name" value="Elp3"/>
    <property type="match status" value="1"/>
</dbReference>
<evidence type="ECO:0000259" key="8">
    <source>
        <dbReference type="PROSITE" id="PS51332"/>
    </source>
</evidence>
<dbReference type="GO" id="GO:0005829">
    <property type="term" value="C:cytosol"/>
    <property type="evidence" value="ECO:0007669"/>
    <property type="project" value="TreeGrafter"/>
</dbReference>
<dbReference type="GO" id="GO:0003824">
    <property type="term" value="F:catalytic activity"/>
    <property type="evidence" value="ECO:0007669"/>
    <property type="project" value="InterPro"/>
</dbReference>